<dbReference type="PANTHER" id="PTHR11070">
    <property type="entry name" value="UVRD / RECB / PCRA DNA HELICASE FAMILY MEMBER"/>
    <property type="match status" value="1"/>
</dbReference>
<proteinExistence type="predicted"/>
<organism evidence="7 8">
    <name type="scientific">Paraburkholderia caledonica</name>
    <dbReference type="NCBI Taxonomy" id="134536"/>
    <lineage>
        <taxon>Bacteria</taxon>
        <taxon>Pseudomonadati</taxon>
        <taxon>Pseudomonadota</taxon>
        <taxon>Betaproteobacteria</taxon>
        <taxon>Burkholderiales</taxon>
        <taxon>Burkholderiaceae</taxon>
        <taxon>Paraburkholderia</taxon>
    </lineage>
</organism>
<comment type="caution">
    <text evidence="7">The sequence shown here is derived from an EMBL/GenBank/DDBJ whole genome shotgun (WGS) entry which is preliminary data.</text>
</comment>
<evidence type="ECO:0000256" key="1">
    <source>
        <dbReference type="ARBA" id="ARBA00022741"/>
    </source>
</evidence>
<dbReference type="GO" id="GO:0000725">
    <property type="term" value="P:recombinational repair"/>
    <property type="evidence" value="ECO:0007669"/>
    <property type="project" value="TreeGrafter"/>
</dbReference>
<dbReference type="GO" id="GO:0016787">
    <property type="term" value="F:hydrolase activity"/>
    <property type="evidence" value="ECO:0007669"/>
    <property type="project" value="UniProtKB-KW"/>
</dbReference>
<protein>
    <recommendedName>
        <fullName evidence="5">DNA 3'-5' helicase II</fullName>
    </recommendedName>
</protein>
<keyword evidence="4" id="KW-0067">ATP-binding</keyword>
<evidence type="ECO:0000256" key="5">
    <source>
        <dbReference type="ARBA" id="ARBA00034923"/>
    </source>
</evidence>
<evidence type="ECO:0000256" key="4">
    <source>
        <dbReference type="ARBA" id="ARBA00022840"/>
    </source>
</evidence>
<dbReference type="InterPro" id="IPR014017">
    <property type="entry name" value="DNA_helicase_UvrD-like_C"/>
</dbReference>
<dbReference type="SUPFAM" id="SSF52540">
    <property type="entry name" value="P-loop containing nucleoside triphosphate hydrolases"/>
    <property type="match status" value="1"/>
</dbReference>
<dbReference type="Pfam" id="PF13361">
    <property type="entry name" value="UvrD_C"/>
    <property type="match status" value="1"/>
</dbReference>
<keyword evidence="2" id="KW-0378">Hydrolase</keyword>
<dbReference type="Gene3D" id="3.40.50.300">
    <property type="entry name" value="P-loop containing nucleotide triphosphate hydrolases"/>
    <property type="match status" value="1"/>
</dbReference>
<evidence type="ECO:0000313" key="7">
    <source>
        <dbReference type="EMBL" id="MDP9650668.1"/>
    </source>
</evidence>
<feature type="domain" description="UvrD-like helicase C-terminal" evidence="6">
    <location>
        <begin position="85"/>
        <end position="155"/>
    </location>
</feature>
<evidence type="ECO:0000259" key="6">
    <source>
        <dbReference type="Pfam" id="PF13361"/>
    </source>
</evidence>
<gene>
    <name evidence="7" type="ORF">J2793_006142</name>
</gene>
<evidence type="ECO:0000256" key="3">
    <source>
        <dbReference type="ARBA" id="ARBA00022806"/>
    </source>
</evidence>
<dbReference type="InterPro" id="IPR000212">
    <property type="entry name" value="DNA_helicase_UvrD/REP"/>
</dbReference>
<keyword evidence="3 7" id="KW-0347">Helicase</keyword>
<dbReference type="GO" id="GO:0003677">
    <property type="term" value="F:DNA binding"/>
    <property type="evidence" value="ECO:0007669"/>
    <property type="project" value="InterPro"/>
</dbReference>
<evidence type="ECO:0000313" key="8">
    <source>
        <dbReference type="Proteomes" id="UP001229486"/>
    </source>
</evidence>
<reference evidence="7" key="1">
    <citation type="submission" date="2023-07" db="EMBL/GenBank/DDBJ databases">
        <title>Sorghum-associated microbial communities from plants grown in Nebraska, USA.</title>
        <authorList>
            <person name="Schachtman D."/>
        </authorList>
    </citation>
    <scope>NUCLEOTIDE SEQUENCE</scope>
    <source>
        <strain evidence="7">DS1061</strain>
    </source>
</reference>
<dbReference type="RefSeq" id="WP_392395485.1">
    <property type="nucleotide sequence ID" value="NZ_JAURTK010000012.1"/>
</dbReference>
<dbReference type="AlphaFoldDB" id="A0AB73IKX6"/>
<dbReference type="EMBL" id="JAURTK010000012">
    <property type="protein sequence ID" value="MDP9650668.1"/>
    <property type="molecule type" value="Genomic_DNA"/>
</dbReference>
<dbReference type="GO" id="GO:0005524">
    <property type="term" value="F:ATP binding"/>
    <property type="evidence" value="ECO:0007669"/>
    <property type="project" value="UniProtKB-KW"/>
</dbReference>
<dbReference type="InterPro" id="IPR027417">
    <property type="entry name" value="P-loop_NTPase"/>
</dbReference>
<accession>A0AB73IKX6</accession>
<sequence length="174" mass="19403">MTVIGTLANGLQSGHKVAVRANIEEILAFADGADRLMRGQRTYSPASLALFETWRDVQDYASSYAGRDLLPIVQIIDREGTAFLRDMLSRVSPEAEAAYVVSTIHRAKGLEWNRVKVCGDFRFKTDDDGRTTLTDEEKRLLYVGLTRARNEMDVSELRNDLLKVFLDSGTSGQG</sequence>
<dbReference type="PANTHER" id="PTHR11070:SF2">
    <property type="entry name" value="ATP-DEPENDENT DNA HELICASE SRS2"/>
    <property type="match status" value="1"/>
</dbReference>
<keyword evidence="1" id="KW-0547">Nucleotide-binding</keyword>
<evidence type="ECO:0000256" key="2">
    <source>
        <dbReference type="ARBA" id="ARBA00022801"/>
    </source>
</evidence>
<name>A0AB73IKX6_9BURK</name>
<dbReference type="Proteomes" id="UP001229486">
    <property type="component" value="Unassembled WGS sequence"/>
</dbReference>
<dbReference type="GO" id="GO:0043138">
    <property type="term" value="F:3'-5' DNA helicase activity"/>
    <property type="evidence" value="ECO:0007669"/>
    <property type="project" value="TreeGrafter"/>
</dbReference>